<dbReference type="Proteomes" id="UP000184932">
    <property type="component" value="Unassembled WGS sequence"/>
</dbReference>
<accession>A0A1N6HPG5</accession>
<evidence type="ECO:0000313" key="3">
    <source>
        <dbReference type="Proteomes" id="UP000184932"/>
    </source>
</evidence>
<gene>
    <name evidence="2" type="ORF">SAMN05444002_3570</name>
</gene>
<dbReference type="AlphaFoldDB" id="A0A1N6HPG5"/>
<evidence type="ECO:0008006" key="4">
    <source>
        <dbReference type="Google" id="ProtNLM"/>
    </source>
</evidence>
<keyword evidence="3" id="KW-1185">Reference proteome</keyword>
<protein>
    <recommendedName>
        <fullName evidence="4">Lipoprotein</fullName>
    </recommendedName>
</protein>
<feature type="chain" id="PRO_5013224026" description="Lipoprotein" evidence="1">
    <location>
        <begin position="26"/>
        <end position="201"/>
    </location>
</feature>
<name>A0A1N6HPG5_9RHOB</name>
<dbReference type="PROSITE" id="PS51257">
    <property type="entry name" value="PROKAR_LIPOPROTEIN"/>
    <property type="match status" value="1"/>
</dbReference>
<organism evidence="2 3">
    <name type="scientific">Vannielia litorea</name>
    <dbReference type="NCBI Taxonomy" id="1217970"/>
    <lineage>
        <taxon>Bacteria</taxon>
        <taxon>Pseudomonadati</taxon>
        <taxon>Pseudomonadota</taxon>
        <taxon>Alphaproteobacteria</taxon>
        <taxon>Rhodobacterales</taxon>
        <taxon>Paracoccaceae</taxon>
        <taxon>Vannielia</taxon>
    </lineage>
</organism>
<feature type="signal peptide" evidence="1">
    <location>
        <begin position="1"/>
        <end position="25"/>
    </location>
</feature>
<dbReference type="STRING" id="1217970.SAMN05444002_3570"/>
<proteinExistence type="predicted"/>
<sequence length="201" mass="22310">MRRAMALLLLPLWLAGCGGAEPVWAPDDQVARAIYRHPAPPSLTLVTMINNESGAGGHTALVVNGSQRVIFDPAGSFSNPNVPERNDVVIGADPRVMAFYIDYHARPEWRVITQEVRVSPEVAQRALALVQTNGAVKKAHCARSTTAILRQLPGFGHVRQTWYPKEVMEDFARVPGVRTEEFVDPVEDEPGYVEPNPRFYR</sequence>
<dbReference type="RefSeq" id="WP_074257460.1">
    <property type="nucleotide sequence ID" value="NZ_FSRL01000001.1"/>
</dbReference>
<dbReference type="OrthoDB" id="7666390at2"/>
<reference evidence="3" key="1">
    <citation type="submission" date="2016-11" db="EMBL/GenBank/DDBJ databases">
        <authorList>
            <person name="Varghese N."/>
            <person name="Submissions S."/>
        </authorList>
    </citation>
    <scope>NUCLEOTIDE SEQUENCE [LARGE SCALE GENOMIC DNA]</scope>
    <source>
        <strain evidence="3">DSM 29440</strain>
    </source>
</reference>
<dbReference type="EMBL" id="FSRL01000001">
    <property type="protein sequence ID" value="SIO21667.1"/>
    <property type="molecule type" value="Genomic_DNA"/>
</dbReference>
<evidence type="ECO:0000313" key="2">
    <source>
        <dbReference type="EMBL" id="SIO21667.1"/>
    </source>
</evidence>
<keyword evidence="1" id="KW-0732">Signal</keyword>
<evidence type="ECO:0000256" key="1">
    <source>
        <dbReference type="SAM" id="SignalP"/>
    </source>
</evidence>